<evidence type="ECO:0000259" key="4">
    <source>
        <dbReference type="Pfam" id="PF00970"/>
    </source>
</evidence>
<feature type="region of interest" description="Disordered" evidence="3">
    <location>
        <begin position="112"/>
        <end position="139"/>
    </location>
</feature>
<feature type="compositionally biased region" description="Basic and acidic residues" evidence="3">
    <location>
        <begin position="117"/>
        <end position="130"/>
    </location>
</feature>
<evidence type="ECO:0000313" key="6">
    <source>
        <dbReference type="Proteomes" id="UP001148614"/>
    </source>
</evidence>
<dbReference type="Proteomes" id="UP001148614">
    <property type="component" value="Unassembled WGS sequence"/>
</dbReference>
<dbReference type="InterPro" id="IPR008333">
    <property type="entry name" value="Cbr1-like_FAD-bd_dom"/>
</dbReference>
<evidence type="ECO:0000256" key="2">
    <source>
        <dbReference type="ARBA" id="ARBA00022827"/>
    </source>
</evidence>
<protein>
    <recommendedName>
        <fullName evidence="4">Flavoprotein pyridine nucleotide cytochrome reductase-like FAD-binding domain-containing protein</fullName>
    </recommendedName>
</protein>
<accession>A0A9W8N719</accession>
<gene>
    <name evidence="5" type="ORF">NPX13_g9249</name>
</gene>
<evidence type="ECO:0000313" key="5">
    <source>
        <dbReference type="EMBL" id="KAJ3560601.1"/>
    </source>
</evidence>
<comment type="caution">
    <text evidence="5">The sequence shown here is derived from an EMBL/GenBank/DDBJ whole genome shotgun (WGS) entry which is preliminary data.</text>
</comment>
<dbReference type="VEuPathDB" id="FungiDB:F4678DRAFT_450439"/>
<dbReference type="AlphaFoldDB" id="A0A9W8N719"/>
<reference evidence="5" key="1">
    <citation type="submission" date="2022-07" db="EMBL/GenBank/DDBJ databases">
        <title>Genome Sequence of Xylaria arbuscula.</title>
        <authorList>
            <person name="Buettner E."/>
        </authorList>
    </citation>
    <scope>NUCLEOTIDE SEQUENCE</scope>
    <source>
        <strain evidence="5">VT107</strain>
    </source>
</reference>
<evidence type="ECO:0000256" key="1">
    <source>
        <dbReference type="ARBA" id="ARBA00022630"/>
    </source>
</evidence>
<evidence type="ECO:0000256" key="3">
    <source>
        <dbReference type="SAM" id="MobiDB-lite"/>
    </source>
</evidence>
<dbReference type="EMBL" id="JANPWZ010002218">
    <property type="protein sequence ID" value="KAJ3560601.1"/>
    <property type="molecule type" value="Genomic_DNA"/>
</dbReference>
<name>A0A9W8N719_9PEZI</name>
<dbReference type="SUPFAM" id="SSF63380">
    <property type="entry name" value="Riboflavin synthase domain-like"/>
    <property type="match status" value="1"/>
</dbReference>
<keyword evidence="1" id="KW-0285">Flavoprotein</keyword>
<sequence length="139" mass="14518">MASKTVFSSRLPTVLGTVALAGVGVGVYSRYMMSVAHADSGLPPKAFGGGPAFLSLQLQSSETVNHNTKKLRFALPTEEHVSGLPLTSALLTFSWPKGSILPCVRPYTPITRSGRGARADGEEVSQRQAEHAPALAAAG</sequence>
<dbReference type="Gene3D" id="2.40.30.10">
    <property type="entry name" value="Translation factors"/>
    <property type="match status" value="1"/>
</dbReference>
<organism evidence="5 6">
    <name type="scientific">Xylaria arbuscula</name>
    <dbReference type="NCBI Taxonomy" id="114810"/>
    <lineage>
        <taxon>Eukaryota</taxon>
        <taxon>Fungi</taxon>
        <taxon>Dikarya</taxon>
        <taxon>Ascomycota</taxon>
        <taxon>Pezizomycotina</taxon>
        <taxon>Sordariomycetes</taxon>
        <taxon>Xylariomycetidae</taxon>
        <taxon>Xylariales</taxon>
        <taxon>Xylariaceae</taxon>
        <taxon>Xylaria</taxon>
    </lineage>
</organism>
<dbReference type="Pfam" id="PF00970">
    <property type="entry name" value="FAD_binding_6"/>
    <property type="match status" value="1"/>
</dbReference>
<keyword evidence="6" id="KW-1185">Reference proteome</keyword>
<feature type="domain" description="Flavoprotein pyridine nucleotide cytochrome reductase-like FAD-binding" evidence="4">
    <location>
        <begin position="56"/>
        <end position="113"/>
    </location>
</feature>
<dbReference type="InterPro" id="IPR017938">
    <property type="entry name" value="Riboflavin_synthase-like_b-brl"/>
</dbReference>
<keyword evidence="2" id="KW-0274">FAD</keyword>
<proteinExistence type="predicted"/>